<evidence type="ECO:0000313" key="1">
    <source>
        <dbReference type="EMBL" id="THH12189.1"/>
    </source>
</evidence>
<reference evidence="1 2" key="1">
    <citation type="submission" date="2019-02" db="EMBL/GenBank/DDBJ databases">
        <title>Genome sequencing of the rare red list fungi Bondarzewia mesenterica.</title>
        <authorList>
            <person name="Buettner E."/>
            <person name="Kellner H."/>
        </authorList>
    </citation>
    <scope>NUCLEOTIDE SEQUENCE [LARGE SCALE GENOMIC DNA]</scope>
    <source>
        <strain evidence="1 2">DSM 108281</strain>
    </source>
</reference>
<comment type="caution">
    <text evidence="1">The sequence shown here is derived from an EMBL/GenBank/DDBJ whole genome shotgun (WGS) entry which is preliminary data.</text>
</comment>
<dbReference type="EMBL" id="SGPL01000477">
    <property type="protein sequence ID" value="THH12189.1"/>
    <property type="molecule type" value="Genomic_DNA"/>
</dbReference>
<dbReference type="AlphaFoldDB" id="A0A4S4LJM6"/>
<keyword evidence="2" id="KW-1185">Reference proteome</keyword>
<name>A0A4S4LJM6_9AGAM</name>
<accession>A0A4S4LJM6</accession>
<dbReference type="Proteomes" id="UP000310158">
    <property type="component" value="Unassembled WGS sequence"/>
</dbReference>
<organism evidence="1 2">
    <name type="scientific">Bondarzewia mesenterica</name>
    <dbReference type="NCBI Taxonomy" id="1095465"/>
    <lineage>
        <taxon>Eukaryota</taxon>
        <taxon>Fungi</taxon>
        <taxon>Dikarya</taxon>
        <taxon>Basidiomycota</taxon>
        <taxon>Agaricomycotina</taxon>
        <taxon>Agaricomycetes</taxon>
        <taxon>Russulales</taxon>
        <taxon>Bondarzewiaceae</taxon>
        <taxon>Bondarzewia</taxon>
    </lineage>
</organism>
<proteinExistence type="predicted"/>
<sequence length="78" mass="8884">MSLEPPYLTDAEHVKEKSLTDPMALWHSRHEQYLTQTIHQRGLVGDARETFDAPQGDLANINAHLTLSWDPTALRYIA</sequence>
<evidence type="ECO:0000313" key="2">
    <source>
        <dbReference type="Proteomes" id="UP000310158"/>
    </source>
</evidence>
<gene>
    <name evidence="1" type="ORF">EW146_g7795</name>
</gene>
<protein>
    <submittedName>
        <fullName evidence="1">Uncharacterized protein</fullName>
    </submittedName>
</protein>